<dbReference type="RefSeq" id="WP_134482915.1">
    <property type="nucleotide sequence ID" value="NZ_LR216287.1"/>
</dbReference>
<dbReference type="OrthoDB" id="387172at2157"/>
<dbReference type="EMBL" id="LR216287">
    <property type="protein sequence ID" value="VFJ12904.1"/>
    <property type="molecule type" value="Genomic_DNA"/>
</dbReference>
<keyword evidence="2" id="KW-1133">Transmembrane helix</keyword>
<organism evidence="3 4">
    <name type="scientific">Candidatus Nitrosocosmicus franklandianus</name>
    <dbReference type="NCBI Taxonomy" id="1798806"/>
    <lineage>
        <taxon>Archaea</taxon>
        <taxon>Nitrososphaerota</taxon>
        <taxon>Nitrososphaeria</taxon>
        <taxon>Nitrososphaerales</taxon>
        <taxon>Nitrososphaeraceae</taxon>
        <taxon>Candidatus Nitrosocosmicus</taxon>
    </lineage>
</organism>
<feature type="transmembrane region" description="Helical" evidence="2">
    <location>
        <begin position="102"/>
        <end position="121"/>
    </location>
</feature>
<gene>
    <name evidence="3" type="ORF">NFRAN_0582</name>
</gene>
<evidence type="ECO:0000313" key="4">
    <source>
        <dbReference type="Proteomes" id="UP000294299"/>
    </source>
</evidence>
<evidence type="ECO:0008006" key="5">
    <source>
        <dbReference type="Google" id="ProtNLM"/>
    </source>
</evidence>
<reference evidence="3 4" key="1">
    <citation type="submission" date="2019-02" db="EMBL/GenBank/DDBJ databases">
        <authorList>
            <person name="Lehtovirta-Morley E L."/>
        </authorList>
    </citation>
    <scope>NUCLEOTIDE SEQUENCE [LARGE SCALE GENOMIC DNA]</scope>
    <source>
        <strain evidence="3">NFRAN1</strain>
    </source>
</reference>
<dbReference type="KEGG" id="nfn:NFRAN_0582"/>
<dbReference type="AlphaFoldDB" id="A0A484ID42"/>
<accession>A0A484ID42</accession>
<feature type="region of interest" description="Disordered" evidence="1">
    <location>
        <begin position="1"/>
        <end position="21"/>
    </location>
</feature>
<proteinExistence type="predicted"/>
<dbReference type="GeneID" id="39420095"/>
<feature type="compositionally biased region" description="Basic and acidic residues" evidence="1">
    <location>
        <begin position="1"/>
        <end position="11"/>
    </location>
</feature>
<protein>
    <recommendedName>
        <fullName evidence="5">SMODS and SLOG-associating 2TM effector domain-containing protein</fullName>
    </recommendedName>
</protein>
<evidence type="ECO:0000256" key="2">
    <source>
        <dbReference type="SAM" id="Phobius"/>
    </source>
</evidence>
<keyword evidence="4" id="KW-1185">Reference proteome</keyword>
<sequence>MANNVEDDKSHTAMKTTFDSSTKTRAVDEELLNDVKRSIAARPSKDAEGYWKKMDKHFEDILNDSKKAFEMKTIINIMLVIIGAILIANAITYAWYKGTSDGWSLFSGGIGMGVLISMFFYKSQDAISKAVANLSVVDMVFKSHYRAYESITDYDYKADNSLPHREIADLKEMLELLQNNTRAHVELIQQVQLIETTNSQDTDLQKNG</sequence>
<keyword evidence="2" id="KW-0812">Transmembrane</keyword>
<feature type="transmembrane region" description="Helical" evidence="2">
    <location>
        <begin position="74"/>
        <end position="96"/>
    </location>
</feature>
<dbReference type="Proteomes" id="UP000294299">
    <property type="component" value="Chromosome NFRAN"/>
</dbReference>
<name>A0A484ID42_9ARCH</name>
<keyword evidence="2" id="KW-0472">Membrane</keyword>
<evidence type="ECO:0000313" key="3">
    <source>
        <dbReference type="EMBL" id="VFJ12904.1"/>
    </source>
</evidence>
<evidence type="ECO:0000256" key="1">
    <source>
        <dbReference type="SAM" id="MobiDB-lite"/>
    </source>
</evidence>